<evidence type="ECO:0000313" key="2">
    <source>
        <dbReference type="EMBL" id="KXG24261.1"/>
    </source>
</evidence>
<feature type="region of interest" description="Disordered" evidence="1">
    <location>
        <begin position="1"/>
        <end position="59"/>
    </location>
</feature>
<organism evidence="2 3">
    <name type="scientific">Sorghum bicolor</name>
    <name type="common">Sorghum</name>
    <name type="synonym">Sorghum vulgare</name>
    <dbReference type="NCBI Taxonomy" id="4558"/>
    <lineage>
        <taxon>Eukaryota</taxon>
        <taxon>Viridiplantae</taxon>
        <taxon>Streptophyta</taxon>
        <taxon>Embryophyta</taxon>
        <taxon>Tracheophyta</taxon>
        <taxon>Spermatophyta</taxon>
        <taxon>Magnoliopsida</taxon>
        <taxon>Liliopsida</taxon>
        <taxon>Poales</taxon>
        <taxon>Poaceae</taxon>
        <taxon>PACMAD clade</taxon>
        <taxon>Panicoideae</taxon>
        <taxon>Andropogonodae</taxon>
        <taxon>Andropogoneae</taxon>
        <taxon>Sorghinae</taxon>
        <taxon>Sorghum</taxon>
    </lineage>
</organism>
<keyword evidence="3" id="KW-1185">Reference proteome</keyword>
<accession>A0A1B6PEZ1</accession>
<reference evidence="3" key="2">
    <citation type="journal article" date="2018" name="Plant J.">
        <title>The Sorghum bicolor reference genome: improved assembly, gene annotations, a transcriptome atlas, and signatures of genome organization.</title>
        <authorList>
            <person name="McCormick R.F."/>
            <person name="Truong S.K."/>
            <person name="Sreedasyam A."/>
            <person name="Jenkins J."/>
            <person name="Shu S."/>
            <person name="Sims D."/>
            <person name="Kennedy M."/>
            <person name="Amirebrahimi M."/>
            <person name="Weers B.D."/>
            <person name="McKinley B."/>
            <person name="Mattison A."/>
            <person name="Morishige D.T."/>
            <person name="Grimwood J."/>
            <person name="Schmutz J."/>
            <person name="Mullet J.E."/>
        </authorList>
    </citation>
    <scope>NUCLEOTIDE SEQUENCE [LARGE SCALE GENOMIC DNA]</scope>
    <source>
        <strain evidence="3">cv. BTx623</strain>
    </source>
</reference>
<dbReference type="Proteomes" id="UP000000768">
    <property type="component" value="Chromosome 7"/>
</dbReference>
<evidence type="ECO:0000256" key="1">
    <source>
        <dbReference type="SAM" id="MobiDB-lite"/>
    </source>
</evidence>
<sequence>MGLLRSLRPSRHHLPPGGACACASKERRAPVRQPRRRPAPSSPSKKQPPQEGGMKKRRKAFFLLRATPAMSSNLSPYSRGDSSLVEGSSRLGWRSEKACSRLPLGCSWIGQ</sequence>
<reference evidence="2 3" key="1">
    <citation type="journal article" date="2009" name="Nature">
        <title>The Sorghum bicolor genome and the diversification of grasses.</title>
        <authorList>
            <person name="Paterson A.H."/>
            <person name="Bowers J.E."/>
            <person name="Bruggmann R."/>
            <person name="Dubchak I."/>
            <person name="Grimwood J."/>
            <person name="Gundlach H."/>
            <person name="Haberer G."/>
            <person name="Hellsten U."/>
            <person name="Mitros T."/>
            <person name="Poliakov A."/>
            <person name="Schmutz J."/>
            <person name="Spannagl M."/>
            <person name="Tang H."/>
            <person name="Wang X."/>
            <person name="Wicker T."/>
            <person name="Bharti A.K."/>
            <person name="Chapman J."/>
            <person name="Feltus F.A."/>
            <person name="Gowik U."/>
            <person name="Grigoriev I.V."/>
            <person name="Lyons E."/>
            <person name="Maher C.A."/>
            <person name="Martis M."/>
            <person name="Narechania A."/>
            <person name="Otillar R.P."/>
            <person name="Penning B.W."/>
            <person name="Salamov A.A."/>
            <person name="Wang Y."/>
            <person name="Zhang L."/>
            <person name="Carpita N.C."/>
            <person name="Freeling M."/>
            <person name="Gingle A.R."/>
            <person name="Hash C.T."/>
            <person name="Keller B."/>
            <person name="Klein P."/>
            <person name="Kresovich S."/>
            <person name="McCann M.C."/>
            <person name="Ming R."/>
            <person name="Peterson D.G."/>
            <person name="Mehboob-ur-Rahman"/>
            <person name="Ware D."/>
            <person name="Westhoff P."/>
            <person name="Mayer K.F."/>
            <person name="Messing J."/>
            <person name="Rokhsar D.S."/>
        </authorList>
    </citation>
    <scope>NUCLEOTIDE SEQUENCE [LARGE SCALE GENOMIC DNA]</scope>
    <source>
        <strain evidence="3">cv. BTx623</strain>
    </source>
</reference>
<dbReference type="Gramene" id="KXG24261">
    <property type="protein sequence ID" value="KXG24261"/>
    <property type="gene ID" value="SORBI_3007G016000"/>
</dbReference>
<gene>
    <name evidence="2" type="ORF">SORBI_3007G016000</name>
</gene>
<dbReference type="AlphaFoldDB" id="A0A1B6PEZ1"/>
<dbReference type="PROSITE" id="PS51257">
    <property type="entry name" value="PROKAR_LIPOPROTEIN"/>
    <property type="match status" value="1"/>
</dbReference>
<evidence type="ECO:0000313" key="3">
    <source>
        <dbReference type="Proteomes" id="UP000000768"/>
    </source>
</evidence>
<name>A0A1B6PEZ1_SORBI</name>
<protein>
    <submittedName>
        <fullName evidence="2">Uncharacterized protein</fullName>
    </submittedName>
</protein>
<proteinExistence type="predicted"/>
<dbReference type="EMBL" id="CM000766">
    <property type="protein sequence ID" value="KXG24261.1"/>
    <property type="molecule type" value="Genomic_DNA"/>
</dbReference>
<dbReference type="InParanoid" id="A0A1B6PEZ1"/>